<protein>
    <recommendedName>
        <fullName evidence="4">Lipoprotein</fullName>
    </recommendedName>
</protein>
<sequence length="41" mass="4657">MKILFVSVILSALIGCTAMEPTDHYKDPEFIHNERDSGYSK</sequence>
<feature type="region of interest" description="Disordered" evidence="1">
    <location>
        <begin position="21"/>
        <end position="41"/>
    </location>
</feature>
<reference evidence="3" key="1">
    <citation type="submission" date="2009-09" db="EMBL/GenBank/DDBJ databases">
        <title>The complete chromosome of Sebaldella termitidis ATCC 33386.</title>
        <authorList>
            <consortium name="US DOE Joint Genome Institute (JGI-PGF)"/>
            <person name="Lucas S."/>
            <person name="Copeland A."/>
            <person name="Lapidus A."/>
            <person name="Glavina del Rio T."/>
            <person name="Dalin E."/>
            <person name="Tice H."/>
            <person name="Bruce D."/>
            <person name="Goodwin L."/>
            <person name="Pitluck S."/>
            <person name="Kyrpides N."/>
            <person name="Mavromatis K."/>
            <person name="Ivanova N."/>
            <person name="Mikhailova N."/>
            <person name="Sims D."/>
            <person name="Meincke L."/>
            <person name="Brettin T."/>
            <person name="Detter J.C."/>
            <person name="Han C."/>
            <person name="Larimer F."/>
            <person name="Land M."/>
            <person name="Hauser L."/>
            <person name="Markowitz V."/>
            <person name="Cheng J.F."/>
            <person name="Hugenholtz P."/>
            <person name="Woyke T."/>
            <person name="Wu D."/>
            <person name="Eisen J.A."/>
        </authorList>
    </citation>
    <scope>NUCLEOTIDE SEQUENCE [LARGE SCALE GENOMIC DNA]</scope>
    <source>
        <strain evidence="3">ATCC 33386 / NCTC 11300</strain>
    </source>
</reference>
<organism evidence="2 3">
    <name type="scientific">Sebaldella termitidis (strain ATCC 33386 / NCTC 11300)</name>
    <dbReference type="NCBI Taxonomy" id="526218"/>
    <lineage>
        <taxon>Bacteria</taxon>
        <taxon>Fusobacteriati</taxon>
        <taxon>Fusobacteriota</taxon>
        <taxon>Fusobacteriia</taxon>
        <taxon>Fusobacteriales</taxon>
        <taxon>Leptotrichiaceae</taxon>
        <taxon>Sebaldella</taxon>
    </lineage>
</organism>
<dbReference type="HOGENOM" id="CLU_3276477_0_0_0"/>
<gene>
    <name evidence="2" type="ordered locus">Sterm_1778</name>
</gene>
<accession>D1AIQ2</accession>
<evidence type="ECO:0008006" key="4">
    <source>
        <dbReference type="Google" id="ProtNLM"/>
    </source>
</evidence>
<dbReference type="KEGG" id="str:Sterm_1778"/>
<dbReference type="RefSeq" id="WP_012861232.1">
    <property type="nucleotide sequence ID" value="NC_013517.1"/>
</dbReference>
<evidence type="ECO:0000313" key="2">
    <source>
        <dbReference type="EMBL" id="ACZ08636.1"/>
    </source>
</evidence>
<evidence type="ECO:0000256" key="1">
    <source>
        <dbReference type="SAM" id="MobiDB-lite"/>
    </source>
</evidence>
<proteinExistence type="predicted"/>
<dbReference type="PROSITE" id="PS51257">
    <property type="entry name" value="PROKAR_LIPOPROTEIN"/>
    <property type="match status" value="1"/>
</dbReference>
<dbReference type="Proteomes" id="UP000000845">
    <property type="component" value="Chromosome"/>
</dbReference>
<reference evidence="2 3" key="2">
    <citation type="journal article" date="2010" name="Stand. Genomic Sci.">
        <title>Complete genome sequence of Sebaldella termitidis type strain (NCTC 11300).</title>
        <authorList>
            <person name="Harmon-Smith M."/>
            <person name="Celia L."/>
            <person name="Chertkov O."/>
            <person name="Lapidus A."/>
            <person name="Copeland A."/>
            <person name="Glavina Del Rio T."/>
            <person name="Nolan M."/>
            <person name="Lucas S."/>
            <person name="Tice H."/>
            <person name="Cheng J.F."/>
            <person name="Han C."/>
            <person name="Detter J.C."/>
            <person name="Bruce D."/>
            <person name="Goodwin L."/>
            <person name="Pitluck S."/>
            <person name="Pati A."/>
            <person name="Liolios K."/>
            <person name="Ivanova N."/>
            <person name="Mavromatis K."/>
            <person name="Mikhailova N."/>
            <person name="Chen A."/>
            <person name="Palaniappan K."/>
            <person name="Land M."/>
            <person name="Hauser L."/>
            <person name="Chang Y.J."/>
            <person name="Jeffries C.D."/>
            <person name="Brettin T."/>
            <person name="Goker M."/>
            <person name="Beck B."/>
            <person name="Bristow J."/>
            <person name="Eisen J.A."/>
            <person name="Markowitz V."/>
            <person name="Hugenholtz P."/>
            <person name="Kyrpides N.C."/>
            <person name="Klenk H.P."/>
            <person name="Chen F."/>
        </authorList>
    </citation>
    <scope>NUCLEOTIDE SEQUENCE [LARGE SCALE GENOMIC DNA]</scope>
    <source>
        <strain evidence="3">ATCC 33386 / NCTC 11300</strain>
    </source>
</reference>
<dbReference type="EMBL" id="CP001739">
    <property type="protein sequence ID" value="ACZ08636.1"/>
    <property type="molecule type" value="Genomic_DNA"/>
</dbReference>
<dbReference type="AlphaFoldDB" id="D1AIQ2"/>
<keyword evidence="3" id="KW-1185">Reference proteome</keyword>
<name>D1AIQ2_SEBTE</name>
<evidence type="ECO:0000313" key="3">
    <source>
        <dbReference type="Proteomes" id="UP000000845"/>
    </source>
</evidence>